<keyword evidence="2" id="KW-1185">Reference proteome</keyword>
<proteinExistence type="predicted"/>
<gene>
    <name evidence="1" type="ORF">NM208_g12465</name>
</gene>
<protein>
    <submittedName>
        <fullName evidence="1">Uncharacterized protein</fullName>
    </submittedName>
</protein>
<accession>A0ACC1RNW2</accession>
<reference evidence="1" key="1">
    <citation type="submission" date="2022-08" db="EMBL/GenBank/DDBJ databases">
        <title>Genome Sequence of Fusarium decemcellulare.</title>
        <authorList>
            <person name="Buettner E."/>
        </authorList>
    </citation>
    <scope>NUCLEOTIDE SEQUENCE</scope>
    <source>
        <strain evidence="1">Babe19</strain>
    </source>
</reference>
<evidence type="ECO:0000313" key="1">
    <source>
        <dbReference type="EMBL" id="KAJ3523402.1"/>
    </source>
</evidence>
<evidence type="ECO:0000313" key="2">
    <source>
        <dbReference type="Proteomes" id="UP001148629"/>
    </source>
</evidence>
<dbReference type="EMBL" id="JANRMS010002263">
    <property type="protein sequence ID" value="KAJ3523402.1"/>
    <property type="molecule type" value="Genomic_DNA"/>
</dbReference>
<dbReference type="Proteomes" id="UP001148629">
    <property type="component" value="Unassembled WGS sequence"/>
</dbReference>
<name>A0ACC1RNW2_9HYPO</name>
<comment type="caution">
    <text evidence="1">The sequence shown here is derived from an EMBL/GenBank/DDBJ whole genome shotgun (WGS) entry which is preliminary data.</text>
</comment>
<organism evidence="1 2">
    <name type="scientific">Fusarium decemcellulare</name>
    <dbReference type="NCBI Taxonomy" id="57161"/>
    <lineage>
        <taxon>Eukaryota</taxon>
        <taxon>Fungi</taxon>
        <taxon>Dikarya</taxon>
        <taxon>Ascomycota</taxon>
        <taxon>Pezizomycotina</taxon>
        <taxon>Sordariomycetes</taxon>
        <taxon>Hypocreomycetidae</taxon>
        <taxon>Hypocreales</taxon>
        <taxon>Nectriaceae</taxon>
        <taxon>Fusarium</taxon>
        <taxon>Fusarium decemcellulare species complex</taxon>
    </lineage>
</organism>
<sequence length="896" mass="97701">MPLARQSQLARSCASPSTATNGLTETCPPTFVHHQKTQFAKVLSKAAKVVCGALRVDGTVFLDAGITSPRGSHDVDHKSQNDSTSSSEDSSTDHPHGYQDKMPCTILALSTTDQTVSDLAQPRMQVPLTQKTLKRLLGRYPNGKIFNLEESGALYSGESSSGEEADTQGQGPPKVVPDAKPTLWHKDEFKPIAELFAGARSVALVPLWDPSRDRFYACGFVWSKTTTRILTQEADLAYLKALGIVTMAEINRIDIALANKAKADLLDTVSHELRSPLHGILASAELLADSLLDPLQQEVVRALGISGRTLLYTIDHLLVYSKVNNISRSLKKGNRKHHGFYRVEEEGRLRTDPDKAVWMQDVALDQLAEEVIETVFIGHTFHHKSTPEGPRWAPPDTSLVGKVQVSVDIDHRKPWVFRTIPGAICRVIMNIFGNALKYTPQGHVTIKLEQKEGKSSRRSTMVVLTVSDTGKGISDEFLHNKLFVPFSQEDSLNVGMGLGLSIVKRIATSLGGSVSVRSHIGKGTTVSVSLPMVYGDVNETRPAEDPFSFDAKVPDGLRVAAVGFSRVRTAPGEVSSSADLPLESLPLKWFNMTLCEADSADPPDVIIYSEAAFGKLDKTTLTSHAVPAVVICHNPDTALQLDTLFPKTGSASCFEFIHQPSTPRKFGSILASALNRGKQLRETIGLNNSPEDNETNGPSPLVSDVNGEWPCVQTDQKDMTQHAPFANGGSQKTSFDLTVQSLTILDDKDSPSESTNGSEPKSPTIEEPLEPQFLLILSAYMKKLSRPFCTAINGLEALKTFQSDPKRFCCVFMDINMPIMDGLESTRQIREFERENHLTPITIIAITGLATDSARNEAFASGMDVFLTRPVGLRQLIPVLEEKVFGGIEAGQGPES</sequence>